<dbReference type="Gene3D" id="3.40.50.300">
    <property type="entry name" value="P-loop containing nucleotide triphosphate hydrolases"/>
    <property type="match status" value="1"/>
</dbReference>
<keyword evidence="1" id="KW-0067">ATP-binding</keyword>
<dbReference type="CDD" id="cd18809">
    <property type="entry name" value="SF1_C_RecD"/>
    <property type="match status" value="1"/>
</dbReference>
<organism evidence="1 2">
    <name type="scientific">Luteolibacter arcticus</name>
    <dbReference type="NCBI Taxonomy" id="1581411"/>
    <lineage>
        <taxon>Bacteria</taxon>
        <taxon>Pseudomonadati</taxon>
        <taxon>Verrucomicrobiota</taxon>
        <taxon>Verrucomicrobiia</taxon>
        <taxon>Verrucomicrobiales</taxon>
        <taxon>Verrucomicrobiaceae</taxon>
        <taxon>Luteolibacter</taxon>
    </lineage>
</organism>
<keyword evidence="1" id="KW-0347">Helicase</keyword>
<keyword evidence="2" id="KW-1185">Reference proteome</keyword>
<dbReference type="GO" id="GO:0004386">
    <property type="term" value="F:helicase activity"/>
    <property type="evidence" value="ECO:0007669"/>
    <property type="project" value="UniProtKB-KW"/>
</dbReference>
<gene>
    <name evidence="1" type="ORF">OKA05_01990</name>
</gene>
<evidence type="ECO:0000313" key="2">
    <source>
        <dbReference type="Proteomes" id="UP001320876"/>
    </source>
</evidence>
<dbReference type="EMBL" id="JAPDDT010000001">
    <property type="protein sequence ID" value="MCW1921303.1"/>
    <property type="molecule type" value="Genomic_DNA"/>
</dbReference>
<reference evidence="1 2" key="1">
    <citation type="submission" date="2022-10" db="EMBL/GenBank/DDBJ databases">
        <title>Luteolibacter arcticus strain CCTCC AB 2014275, whole genome shotgun sequencing project.</title>
        <authorList>
            <person name="Zhao G."/>
            <person name="Shen L."/>
        </authorList>
    </citation>
    <scope>NUCLEOTIDE SEQUENCE [LARGE SCALE GENOMIC DNA]</scope>
    <source>
        <strain evidence="1 2">CCTCC AB 2014275</strain>
    </source>
</reference>
<name>A0ABT3GDG4_9BACT</name>
<dbReference type="Proteomes" id="UP001320876">
    <property type="component" value="Unassembled WGS sequence"/>
</dbReference>
<proteinExistence type="predicted"/>
<dbReference type="InterPro" id="IPR051055">
    <property type="entry name" value="PIF1_helicase"/>
</dbReference>
<dbReference type="RefSeq" id="WP_264485412.1">
    <property type="nucleotide sequence ID" value="NZ_JAPDDT010000001.1"/>
</dbReference>
<dbReference type="PANTHER" id="PTHR47642:SF5">
    <property type="entry name" value="ATP-DEPENDENT DNA HELICASE"/>
    <property type="match status" value="1"/>
</dbReference>
<protein>
    <submittedName>
        <fullName evidence="1">DEAD/DEAH box helicase</fullName>
    </submittedName>
</protein>
<keyword evidence="1" id="KW-0378">Hydrolase</keyword>
<comment type="caution">
    <text evidence="1">The sequence shown here is derived from an EMBL/GenBank/DDBJ whole genome shotgun (WGS) entry which is preliminary data.</text>
</comment>
<evidence type="ECO:0000313" key="1">
    <source>
        <dbReference type="EMBL" id="MCW1921303.1"/>
    </source>
</evidence>
<dbReference type="Pfam" id="PF13604">
    <property type="entry name" value="AAA_30"/>
    <property type="match status" value="1"/>
</dbReference>
<sequence>MITLDKDQLAAMARINEGKNVFLTGAAGTGKSSVTVEMIRRRLGERSLKVCATTGVAALNLRDKLAALFGQDVETSTIYRWSGIGIGPRPEQSFGDYYEWMSKRGYAWAGTCSRIRGTKMLVIDEISMLPGRTLDFIDYVCRCVRGNDLPFGGIQVVAVGDFLQLPPVSKTGTYDWAFQSAAWELADFCAASLRTVHRQADGEFVGLLNMFREGHVTRDGAALLKSRVAMFPDKDLLRLLTHNAQVDKWNGYQLNCIEKPEIVLTADGDGPTDEVAWLQKNLVTPTVLRIKDGARVMITANLPDANVGPGGGLAAANGDMGTVLGYDGKMVSVKLDSGKVLYVQPHKWEFDPTSEHETGYFQQFPLRLAWAATIHKSQGLTLDRALVDIRAAREPGQAYVALSRVRGLPGLFMKDMFKGVWVSDEAREFHRKIEAGWGDNVATIKTAEPAFTLTSEEDY</sequence>
<accession>A0ABT3GDG4</accession>
<dbReference type="InterPro" id="IPR027417">
    <property type="entry name" value="P-loop_NTPase"/>
</dbReference>
<dbReference type="PANTHER" id="PTHR47642">
    <property type="entry name" value="ATP-DEPENDENT DNA HELICASE"/>
    <property type="match status" value="1"/>
</dbReference>
<dbReference type="SUPFAM" id="SSF52540">
    <property type="entry name" value="P-loop containing nucleoside triphosphate hydrolases"/>
    <property type="match status" value="2"/>
</dbReference>
<keyword evidence="1" id="KW-0547">Nucleotide-binding</keyword>